<evidence type="ECO:0000313" key="1">
    <source>
        <dbReference type="EMBL" id="MCK9687238.1"/>
    </source>
</evidence>
<reference evidence="1" key="1">
    <citation type="submission" date="2021-11" db="EMBL/GenBank/DDBJ databases">
        <title>BS-T2-15 a new species belonging to the Comamonadaceae family isolated from the soil of a French oak forest.</title>
        <authorList>
            <person name="Mieszkin S."/>
            <person name="Alain K."/>
        </authorList>
    </citation>
    <scope>NUCLEOTIDE SEQUENCE</scope>
    <source>
        <strain evidence="1">BS-T2-15</strain>
    </source>
</reference>
<gene>
    <name evidence="1" type="ORF">LPC04_16145</name>
</gene>
<accession>A0A9X1YM38</accession>
<protein>
    <submittedName>
        <fullName evidence="1">Uncharacterized protein</fullName>
    </submittedName>
</protein>
<keyword evidence="2" id="KW-1185">Reference proteome</keyword>
<dbReference type="RefSeq" id="WP_275683279.1">
    <property type="nucleotide sequence ID" value="NZ_JAJLJH010000004.1"/>
</dbReference>
<dbReference type="EMBL" id="JAJLJH010000004">
    <property type="protein sequence ID" value="MCK9687238.1"/>
    <property type="molecule type" value="Genomic_DNA"/>
</dbReference>
<organism evidence="1 2">
    <name type="scientific">Scleromatobacter humisilvae</name>
    <dbReference type="NCBI Taxonomy" id="2897159"/>
    <lineage>
        <taxon>Bacteria</taxon>
        <taxon>Pseudomonadati</taxon>
        <taxon>Pseudomonadota</taxon>
        <taxon>Betaproteobacteria</taxon>
        <taxon>Burkholderiales</taxon>
        <taxon>Sphaerotilaceae</taxon>
        <taxon>Scleromatobacter</taxon>
    </lineage>
</organism>
<dbReference type="Proteomes" id="UP001139353">
    <property type="component" value="Unassembled WGS sequence"/>
</dbReference>
<name>A0A9X1YM38_9BURK</name>
<dbReference type="AlphaFoldDB" id="A0A9X1YM38"/>
<proteinExistence type="predicted"/>
<sequence>MMLKEAVRAKLFAIASRCRGERGAGVLTGVFSGAIALLLLSHPVARAAVPAEKAAPTMQPLEDDELSKVRGADGIAFNLQNFSLTSSLTNPLTLTYLSPTGASLALSNLDLSRSDDPDQFADPYQLSLLTRTGLPDVIAVDFPLNAAGNQKWQLTADFANHDAASGTTFLGGTLQVQDLTMKGGGLYVSPSTIADTQGIAFGLGTQLDIGSLAVYSRGRNAAGVIDTSDSLAITGIHLVDANTGGAWMLADLDKHPGLINAATDSNGSYLHLQIGWPTTSDPVAAGALRIDNITFTTAGIGGAPATVTNLGSASIASMQINYLDLKLRTGQ</sequence>
<evidence type="ECO:0000313" key="2">
    <source>
        <dbReference type="Proteomes" id="UP001139353"/>
    </source>
</evidence>
<comment type="caution">
    <text evidence="1">The sequence shown here is derived from an EMBL/GenBank/DDBJ whole genome shotgun (WGS) entry which is preliminary data.</text>
</comment>